<organism evidence="1 2">
    <name type="scientific">Aduncisulcus paluster</name>
    <dbReference type="NCBI Taxonomy" id="2918883"/>
    <lineage>
        <taxon>Eukaryota</taxon>
        <taxon>Metamonada</taxon>
        <taxon>Carpediemonas-like organisms</taxon>
        <taxon>Aduncisulcus</taxon>
    </lineage>
</organism>
<keyword evidence="2" id="KW-1185">Reference proteome</keyword>
<evidence type="ECO:0000313" key="2">
    <source>
        <dbReference type="Proteomes" id="UP001057375"/>
    </source>
</evidence>
<comment type="caution">
    <text evidence="1">The sequence shown here is derived from an EMBL/GenBank/DDBJ whole genome shotgun (WGS) entry which is preliminary data.</text>
</comment>
<protein>
    <submittedName>
        <fullName evidence="1">Uncharacterized protein</fullName>
    </submittedName>
</protein>
<gene>
    <name evidence="1" type="ORF">ADUPG1_009169</name>
</gene>
<dbReference type="InterPro" id="IPR017943">
    <property type="entry name" value="Bactericidal_perm-incr_a/b_dom"/>
</dbReference>
<reference evidence="1" key="1">
    <citation type="submission" date="2022-03" db="EMBL/GenBank/DDBJ databases">
        <title>Draft genome sequence of Aduncisulcus paluster, a free-living microaerophilic Fornicata.</title>
        <authorList>
            <person name="Yuyama I."/>
            <person name="Kume K."/>
            <person name="Tamura T."/>
            <person name="Inagaki Y."/>
            <person name="Hashimoto T."/>
        </authorList>
    </citation>
    <scope>NUCLEOTIDE SEQUENCE</scope>
    <source>
        <strain evidence="1">NY0171</strain>
    </source>
</reference>
<dbReference type="EMBL" id="BQXS01011151">
    <property type="protein sequence ID" value="GKT36149.1"/>
    <property type="molecule type" value="Genomic_DNA"/>
</dbReference>
<sequence length="661" mass="74140">MTFTTDTMREIVFIGLQPWFDNFMGTFSLPDFTTDVDFGIGKASITLEDFQVTSYSFFPDDQVVFNTIPAENAIFIQLTGAGASVSVDYDIKLLTYPYSRMMGSAKLTIGDVGVITSISITKSPDYDDTTCHPDAVACGYLPLVTLPNFKLVLDDVVLEFVGDTDPILEMIADIIDSSLIPFLASSISNAIQEYMSENPHSAYFGLYSPYYLTNDHKEMFMIGYAQSLIIGDGYFVFPMYAMGISGDTSLEQDQSIFSGYNPPANLPYAAFDSGIQFTIALDAIRQYMSENPHSAYFGLYSPYYLTNDHKEMFMIGYAQSLIIGDGYFVFPMYAMGISGDTSLEQDQSIFSGYNPPANLPYAAFDSGIQFTIALDAIRQVFYNTVYNGNSNVNNWIGTFDTIACLVTHDGCYDEERGWYGGRSSTYVIQHWGRDIDDPQSPLAPLFTSRYWQDLLPELYALCSDCYIDISPKFKTPAGEPTVPSISMRKDGLDLVYSEFLLNISMVHVSNGSSVVSLGLSFDMVNDCIIWSDHAYFNFLQTILSFDNMTIVSCSLADSTSDSCGVDLSVWQTLVNVLGKVFLDNFFQITFKQNKHCFQYINRIPIGWWLVSTFKEEEVYYDPDGEYLILSAELDETDCEPKCFDDRSRRDDGTTYCVSMVD</sequence>
<proteinExistence type="predicted"/>
<evidence type="ECO:0000313" key="1">
    <source>
        <dbReference type="EMBL" id="GKT36149.1"/>
    </source>
</evidence>
<name>A0ABQ5KXJ9_9EUKA</name>
<dbReference type="Proteomes" id="UP001057375">
    <property type="component" value="Unassembled WGS sequence"/>
</dbReference>
<dbReference type="SUPFAM" id="SSF55394">
    <property type="entry name" value="Bactericidal permeability-increasing protein, BPI"/>
    <property type="match status" value="1"/>
</dbReference>
<accession>A0ABQ5KXJ9</accession>
<dbReference type="Gene3D" id="3.15.10.10">
    <property type="entry name" value="Bactericidal permeability-increasing protein, domain 1"/>
    <property type="match status" value="1"/>
</dbReference>